<dbReference type="PANTHER" id="PTHR34681">
    <property type="entry name" value="UVEAL AUTOANTIGEN WITH COILED-COIL/ANKYRIN"/>
    <property type="match status" value="1"/>
</dbReference>
<feature type="region of interest" description="Disordered" evidence="2">
    <location>
        <begin position="1"/>
        <end position="28"/>
    </location>
</feature>
<organism evidence="3 4">
    <name type="scientific">Platanthera zijinensis</name>
    <dbReference type="NCBI Taxonomy" id="2320716"/>
    <lineage>
        <taxon>Eukaryota</taxon>
        <taxon>Viridiplantae</taxon>
        <taxon>Streptophyta</taxon>
        <taxon>Embryophyta</taxon>
        <taxon>Tracheophyta</taxon>
        <taxon>Spermatophyta</taxon>
        <taxon>Magnoliopsida</taxon>
        <taxon>Liliopsida</taxon>
        <taxon>Asparagales</taxon>
        <taxon>Orchidaceae</taxon>
        <taxon>Orchidoideae</taxon>
        <taxon>Orchideae</taxon>
        <taxon>Orchidinae</taxon>
        <taxon>Platanthera</taxon>
    </lineage>
</organism>
<name>A0AAP0C118_9ASPA</name>
<keyword evidence="4" id="KW-1185">Reference proteome</keyword>
<evidence type="ECO:0000256" key="1">
    <source>
        <dbReference type="SAM" id="Coils"/>
    </source>
</evidence>
<protein>
    <recommendedName>
        <fullName evidence="5">CAP-Gly domain-containing linker protein 1</fullName>
    </recommendedName>
</protein>
<gene>
    <name evidence="3" type="ORF">KSP39_PZI002714</name>
</gene>
<reference evidence="3 4" key="1">
    <citation type="journal article" date="2022" name="Nat. Plants">
        <title>Genomes of leafy and leafless Platanthera orchids illuminate the evolution of mycoheterotrophy.</title>
        <authorList>
            <person name="Li M.H."/>
            <person name="Liu K.W."/>
            <person name="Li Z."/>
            <person name="Lu H.C."/>
            <person name="Ye Q.L."/>
            <person name="Zhang D."/>
            <person name="Wang J.Y."/>
            <person name="Li Y.F."/>
            <person name="Zhong Z.M."/>
            <person name="Liu X."/>
            <person name="Yu X."/>
            <person name="Liu D.K."/>
            <person name="Tu X.D."/>
            <person name="Liu B."/>
            <person name="Hao Y."/>
            <person name="Liao X.Y."/>
            <person name="Jiang Y.T."/>
            <person name="Sun W.H."/>
            <person name="Chen J."/>
            <person name="Chen Y.Q."/>
            <person name="Ai Y."/>
            <person name="Zhai J.W."/>
            <person name="Wu S.S."/>
            <person name="Zhou Z."/>
            <person name="Hsiao Y.Y."/>
            <person name="Wu W.L."/>
            <person name="Chen Y.Y."/>
            <person name="Lin Y.F."/>
            <person name="Hsu J.L."/>
            <person name="Li C.Y."/>
            <person name="Wang Z.W."/>
            <person name="Zhao X."/>
            <person name="Zhong W.Y."/>
            <person name="Ma X.K."/>
            <person name="Ma L."/>
            <person name="Huang J."/>
            <person name="Chen G.Z."/>
            <person name="Huang M.Z."/>
            <person name="Huang L."/>
            <person name="Peng D.H."/>
            <person name="Luo Y.B."/>
            <person name="Zou S.Q."/>
            <person name="Chen S.P."/>
            <person name="Lan S."/>
            <person name="Tsai W.C."/>
            <person name="Van de Peer Y."/>
            <person name="Liu Z.J."/>
        </authorList>
    </citation>
    <scope>NUCLEOTIDE SEQUENCE [LARGE SCALE GENOMIC DNA]</scope>
    <source>
        <strain evidence="3">Lor287</strain>
    </source>
</reference>
<dbReference type="EMBL" id="JBBWWQ010000002">
    <property type="protein sequence ID" value="KAK8954618.1"/>
    <property type="molecule type" value="Genomic_DNA"/>
</dbReference>
<feature type="region of interest" description="Disordered" evidence="2">
    <location>
        <begin position="118"/>
        <end position="159"/>
    </location>
</feature>
<evidence type="ECO:0000313" key="4">
    <source>
        <dbReference type="Proteomes" id="UP001418222"/>
    </source>
</evidence>
<accession>A0AAP0C118</accession>
<feature type="compositionally biased region" description="Basic and acidic residues" evidence="2">
    <location>
        <begin position="120"/>
        <end position="140"/>
    </location>
</feature>
<evidence type="ECO:0008006" key="5">
    <source>
        <dbReference type="Google" id="ProtNLM"/>
    </source>
</evidence>
<dbReference type="AlphaFoldDB" id="A0AAP0C118"/>
<keyword evidence="1" id="KW-0175">Coiled coil</keyword>
<evidence type="ECO:0000313" key="3">
    <source>
        <dbReference type="EMBL" id="KAK8954618.1"/>
    </source>
</evidence>
<sequence length="159" mass="17610">MADANSNPSTPPSTCTSASPKRDDPHPMASKIAELNVSQSELMNKLQGLKQDLQDWRSKLDTQVKTYKEELTDLKMTLNTDLDQLKSGFQELRIALQQQQEDISDSLRDLGLEDFSSWKPEAEAEHHVSEKVEASARETADESGSPEGVVEDMSPHAVA</sequence>
<feature type="coiled-coil region" evidence="1">
    <location>
        <begin position="32"/>
        <end position="102"/>
    </location>
</feature>
<comment type="caution">
    <text evidence="3">The sequence shown here is derived from an EMBL/GenBank/DDBJ whole genome shotgun (WGS) entry which is preliminary data.</text>
</comment>
<evidence type="ECO:0000256" key="2">
    <source>
        <dbReference type="SAM" id="MobiDB-lite"/>
    </source>
</evidence>
<proteinExistence type="predicted"/>
<dbReference type="PANTHER" id="PTHR34681:SF2">
    <property type="entry name" value="UVEAL AUTOANTIGEN WITH COILED-COIL_ANKYRIN"/>
    <property type="match status" value="1"/>
</dbReference>
<feature type="compositionally biased region" description="Low complexity" evidence="2">
    <location>
        <begin position="1"/>
        <end position="19"/>
    </location>
</feature>
<dbReference type="Proteomes" id="UP001418222">
    <property type="component" value="Unassembled WGS sequence"/>
</dbReference>